<gene>
    <name evidence="1" type="ORF">KIN13_05575</name>
</gene>
<dbReference type="Proteomes" id="UP001196338">
    <property type="component" value="Unassembled WGS sequence"/>
</dbReference>
<dbReference type="EMBL" id="JAHBND010000167">
    <property type="protein sequence ID" value="MBS7672906.1"/>
    <property type="molecule type" value="Genomic_DNA"/>
</dbReference>
<evidence type="ECO:0000313" key="1">
    <source>
        <dbReference type="EMBL" id="MBS7672906.1"/>
    </source>
</evidence>
<proteinExistence type="predicted"/>
<comment type="caution">
    <text evidence="1">The sequence shown here is derived from an EMBL/GenBank/DDBJ whole genome shotgun (WGS) entry which is preliminary data.</text>
</comment>
<sequence length="80" mass="8875">MSIITHKPGKANLGPFTLVGQSMSQDFWGYVLKLPVNTELARVRGVVGYNLPKWLTGIDRKEDGHSVVYEITDSQTGKLD</sequence>
<protein>
    <submittedName>
        <fullName evidence="1">Uncharacterized protein</fullName>
    </submittedName>
</protein>
<evidence type="ECO:0000313" key="2">
    <source>
        <dbReference type="Proteomes" id="UP001196338"/>
    </source>
</evidence>
<reference evidence="1" key="1">
    <citation type="submission" date="2021-05" db="EMBL/GenBank/DDBJ databases">
        <authorList>
            <person name="Stine C."/>
        </authorList>
    </citation>
    <scope>NUCLEOTIDE SEQUENCE</scope>
    <source>
        <strain evidence="1">TDS0091212</strain>
    </source>
</reference>
<accession>A0AAW4KLX2</accession>
<feature type="non-terminal residue" evidence="1">
    <location>
        <position position="80"/>
    </location>
</feature>
<organism evidence="1 2">
    <name type="scientific">Vibrio cholerae</name>
    <dbReference type="NCBI Taxonomy" id="666"/>
    <lineage>
        <taxon>Bacteria</taxon>
        <taxon>Pseudomonadati</taxon>
        <taxon>Pseudomonadota</taxon>
        <taxon>Gammaproteobacteria</taxon>
        <taxon>Vibrionales</taxon>
        <taxon>Vibrionaceae</taxon>
        <taxon>Vibrio</taxon>
    </lineage>
</organism>
<name>A0AAW4KLX2_VIBCL</name>
<reference evidence="1" key="2">
    <citation type="submission" date="2023-08" db="EMBL/GenBank/DDBJ databases">
        <title>Vibrio cholerae Outbreaks in Tanzania Exemplify Founder Flush: Simultaneous Increases in Population Size and Genetic Diversity.</title>
        <authorList>
            <person name="Debes A.K."/>
            <person name="Mohammed A."/>
            <person name="Maseke I."/>
            <person name="Almeida M."/>
            <person name="Li S."/>
            <person name="Matimba H."/>
            <person name="Joachim A."/>
            <person name="Mizinduko M."/>
            <person name="Nyanga S."/>
            <person name="Kelly M."/>
            <person name="Kachwamba Y."/>
            <person name="Schaffer A.M."/>
            <person name="Nyanga A.S."/>
            <person name="Mghamba J."/>
            <person name="Mosha F.S."/>
            <person name="Sack D.A."/>
            <person name="Stine O.C."/>
        </authorList>
    </citation>
    <scope>NUCLEOTIDE SEQUENCE</scope>
    <source>
        <strain evidence="1">TDS0091212</strain>
    </source>
</reference>
<dbReference type="AlphaFoldDB" id="A0AAW4KLX2"/>
<dbReference type="RefSeq" id="WP_213420804.1">
    <property type="nucleotide sequence ID" value="NZ_JAHBND010000167.1"/>
</dbReference>